<accession>A0A8C7VEG9</accession>
<dbReference type="PANTHER" id="PTHR21063:SF4">
    <property type="entry name" value="CD48 ANTIGEN-RELATED"/>
    <property type="match status" value="1"/>
</dbReference>
<dbReference type="Pfam" id="PF07686">
    <property type="entry name" value="V-set"/>
    <property type="match status" value="1"/>
</dbReference>
<dbReference type="InterPro" id="IPR013783">
    <property type="entry name" value="Ig-like_fold"/>
</dbReference>
<dbReference type="Gene3D" id="2.60.40.10">
    <property type="entry name" value="Immunoglobulins"/>
    <property type="match status" value="2"/>
</dbReference>
<dbReference type="InterPro" id="IPR003599">
    <property type="entry name" value="Ig_sub"/>
</dbReference>
<dbReference type="InterPro" id="IPR036179">
    <property type="entry name" value="Ig-like_dom_sf"/>
</dbReference>
<dbReference type="InterPro" id="IPR013106">
    <property type="entry name" value="Ig_V-set"/>
</dbReference>
<dbReference type="Ensembl" id="ENSOMYT00000021462.2">
    <property type="protein sequence ID" value="ENSOMYP00000019525.2"/>
    <property type="gene ID" value="ENSOMYG00000009468.2"/>
</dbReference>
<evidence type="ECO:0000313" key="2">
    <source>
        <dbReference type="Ensembl" id="ENSOMYP00000019525.2"/>
    </source>
</evidence>
<feature type="domain" description="Immunoglobulin" evidence="1">
    <location>
        <begin position="125"/>
        <end position="220"/>
    </location>
</feature>
<dbReference type="Proteomes" id="UP000694395">
    <property type="component" value="Chromosome 10"/>
</dbReference>
<evidence type="ECO:0000259" key="1">
    <source>
        <dbReference type="SMART" id="SM00409"/>
    </source>
</evidence>
<organism evidence="2 3">
    <name type="scientific">Oncorhynchus mykiss</name>
    <name type="common">Rainbow trout</name>
    <name type="synonym">Salmo gairdneri</name>
    <dbReference type="NCBI Taxonomy" id="8022"/>
    <lineage>
        <taxon>Eukaryota</taxon>
        <taxon>Metazoa</taxon>
        <taxon>Chordata</taxon>
        <taxon>Craniata</taxon>
        <taxon>Vertebrata</taxon>
        <taxon>Euteleostomi</taxon>
        <taxon>Actinopterygii</taxon>
        <taxon>Neopterygii</taxon>
        <taxon>Teleostei</taxon>
        <taxon>Protacanthopterygii</taxon>
        <taxon>Salmoniformes</taxon>
        <taxon>Salmonidae</taxon>
        <taxon>Salmoninae</taxon>
        <taxon>Oncorhynchus</taxon>
    </lineage>
</organism>
<dbReference type="SMART" id="SM00409">
    <property type="entry name" value="IG"/>
    <property type="match status" value="2"/>
</dbReference>
<name>A0A8C7VEG9_ONCMY</name>
<protein>
    <recommendedName>
        <fullName evidence="1">Immunoglobulin domain-containing protein</fullName>
    </recommendedName>
</protein>
<reference evidence="2" key="1">
    <citation type="submission" date="2020-07" db="EMBL/GenBank/DDBJ databases">
        <title>A long reads based de novo assembly of the rainbow trout Arlee double haploid line genome.</title>
        <authorList>
            <person name="Gao G."/>
            <person name="Palti Y."/>
        </authorList>
    </citation>
    <scope>NUCLEOTIDE SEQUENCE [LARGE SCALE GENOMIC DNA]</scope>
</reference>
<keyword evidence="3" id="KW-1185">Reference proteome</keyword>
<dbReference type="SUPFAM" id="SSF48726">
    <property type="entry name" value="Immunoglobulin"/>
    <property type="match status" value="2"/>
</dbReference>
<dbReference type="AlphaFoldDB" id="A0A8C7VEG9"/>
<reference evidence="2" key="3">
    <citation type="submission" date="2025-09" db="UniProtKB">
        <authorList>
            <consortium name="Ensembl"/>
        </authorList>
    </citation>
    <scope>IDENTIFICATION</scope>
</reference>
<proteinExistence type="predicted"/>
<dbReference type="GeneTree" id="ENSGT01050000244806"/>
<evidence type="ECO:0000313" key="3">
    <source>
        <dbReference type="Proteomes" id="UP000694395"/>
    </source>
</evidence>
<sequence length="270" mass="30426">MFSFFFSVLIDAVNVSGKEGMKVTLPTGLNDLPSGTIMAWSFPLSRSDSFDNIALLNAGVITTDYSMKFKDRLKLDTQTGSLTIRNLTISDSGLYKILIINTQSSSKITNLTVYGAISASEQREFNTLTGRERQSVTLHTGLTGLQADNIFWFFGPFIPNTSIVESQVIRGENITEFKGRFREKLQLDRETGSLTIRNLTLNNSGNNKIVIIGTILLLYKRLYYNASQVVAVFFNHFGTFFRCKVYFQNSWYNTCNAPCLIFRTFELGLI</sequence>
<reference evidence="2" key="2">
    <citation type="submission" date="2025-08" db="UniProtKB">
        <authorList>
            <consortium name="Ensembl"/>
        </authorList>
    </citation>
    <scope>IDENTIFICATION</scope>
</reference>
<dbReference type="PANTHER" id="PTHR21063">
    <property type="entry name" value="LFA-3"/>
    <property type="match status" value="1"/>
</dbReference>
<feature type="domain" description="Immunoglobulin" evidence="1">
    <location>
        <begin position="12"/>
        <end position="114"/>
    </location>
</feature>